<dbReference type="PROSITE" id="PS51406">
    <property type="entry name" value="FIBRINOGEN_C_2"/>
    <property type="match status" value="1"/>
</dbReference>
<dbReference type="InterPro" id="IPR036056">
    <property type="entry name" value="Fibrinogen-like_C"/>
</dbReference>
<dbReference type="PANTHER" id="PTHR19143">
    <property type="entry name" value="FIBRINOGEN/TENASCIN/ANGIOPOEITIN"/>
    <property type="match status" value="1"/>
</dbReference>
<evidence type="ECO:0000313" key="3">
    <source>
        <dbReference type="Proteomes" id="UP000095280"/>
    </source>
</evidence>
<keyword evidence="3" id="KW-1185">Reference proteome</keyword>
<dbReference type="PANTHER" id="PTHR19143:SF444">
    <property type="entry name" value="PROTEIN SCABROUS"/>
    <property type="match status" value="1"/>
</dbReference>
<evidence type="ECO:0000259" key="2">
    <source>
        <dbReference type="PROSITE" id="PS51406"/>
    </source>
</evidence>
<dbReference type="Proteomes" id="UP000095280">
    <property type="component" value="Unplaced"/>
</dbReference>
<feature type="domain" description="Fibrinogen C-terminal" evidence="2">
    <location>
        <begin position="220"/>
        <end position="377"/>
    </location>
</feature>
<dbReference type="WBParaSite" id="snap_masked-unitig_31408-processed-gene-0.1-mRNA-1">
    <property type="protein sequence ID" value="snap_masked-unitig_31408-processed-gene-0.1-mRNA-1"/>
    <property type="gene ID" value="snap_masked-unitig_31408-processed-gene-0.1"/>
</dbReference>
<dbReference type="InterPro" id="IPR014716">
    <property type="entry name" value="Fibrinogen_a/b/g_C_1"/>
</dbReference>
<name>A0A1I8JQ79_9PLAT</name>
<evidence type="ECO:0000256" key="1">
    <source>
        <dbReference type="SAM" id="MobiDB-lite"/>
    </source>
</evidence>
<dbReference type="AlphaFoldDB" id="A0A1I8JQ79"/>
<feature type="region of interest" description="Disordered" evidence="1">
    <location>
        <begin position="1"/>
        <end position="35"/>
    </location>
</feature>
<dbReference type="SUPFAM" id="SSF56496">
    <property type="entry name" value="Fibrinogen C-terminal domain-like"/>
    <property type="match status" value="1"/>
</dbReference>
<reference evidence="4" key="1">
    <citation type="submission" date="2016-11" db="UniProtKB">
        <authorList>
            <consortium name="WormBaseParasite"/>
        </authorList>
    </citation>
    <scope>IDENTIFICATION</scope>
</reference>
<dbReference type="Gene3D" id="3.90.215.10">
    <property type="entry name" value="Gamma Fibrinogen, chain A, domain 1"/>
    <property type="match status" value="1"/>
</dbReference>
<accession>A0A1I8JQ79</accession>
<sequence>PAVASATIESAKLAREETEETAEPTNKQQNVEVGQSPFDDQLLSSESAEHCGFRAPSDSIVQDDKTRNVVLIEGNKAIVWFWPHPWPKRPARIPMTEQYKLPNPRLSAALSCDARTRRPRRSRERQEIVDELSRGETASALFLKGVYCLPKSLLLRPGFSQRLYVGGYSLPTDKLPRGLPGCPATVTGLRQQLAFTANKAAFEFDVIASNASLCCQFGHRERSQLTSQCARPVRQRRLRAASDAASVYRKQLDGVPGYQQQIGGTFWVFQQRQTGQIAFNRSWDDYVAGFGTPPSFGYTLAQVSSLRIEIFTAFGEFYVFEWLNFTIGDSGTNYRMNYNSFVSANSTTNCDFLSRARGQQFSTFDKDNDGASYSCCH</sequence>
<dbReference type="InterPro" id="IPR002181">
    <property type="entry name" value="Fibrinogen_a/b/g_C_dom"/>
</dbReference>
<dbReference type="InterPro" id="IPR050373">
    <property type="entry name" value="Fibrinogen_C-term_domain"/>
</dbReference>
<dbReference type="Pfam" id="PF00147">
    <property type="entry name" value="Fibrinogen_C"/>
    <property type="match status" value="1"/>
</dbReference>
<dbReference type="GO" id="GO:0005615">
    <property type="term" value="C:extracellular space"/>
    <property type="evidence" value="ECO:0007669"/>
    <property type="project" value="TreeGrafter"/>
</dbReference>
<evidence type="ECO:0000313" key="4">
    <source>
        <dbReference type="WBParaSite" id="snap_masked-unitig_31408-processed-gene-0.1-mRNA-1"/>
    </source>
</evidence>
<dbReference type="SMART" id="SM00186">
    <property type="entry name" value="FBG"/>
    <property type="match status" value="1"/>
</dbReference>
<organism evidence="3 4">
    <name type="scientific">Macrostomum lignano</name>
    <dbReference type="NCBI Taxonomy" id="282301"/>
    <lineage>
        <taxon>Eukaryota</taxon>
        <taxon>Metazoa</taxon>
        <taxon>Spiralia</taxon>
        <taxon>Lophotrochozoa</taxon>
        <taxon>Platyhelminthes</taxon>
        <taxon>Rhabditophora</taxon>
        <taxon>Macrostomorpha</taxon>
        <taxon>Macrostomida</taxon>
        <taxon>Macrostomidae</taxon>
        <taxon>Macrostomum</taxon>
    </lineage>
</organism>
<proteinExistence type="predicted"/>
<protein>
    <submittedName>
        <fullName evidence="4">Fibrinogen C-terminal domain-containing protein</fullName>
    </submittedName>
</protein>